<reference evidence="2 3" key="1">
    <citation type="journal article" date="2015" name="Genome Announc.">
        <title>Complete genome sequence of the human gut symbiont Roseburia hominis.</title>
        <authorList>
            <person name="Travis A.J."/>
            <person name="Kelly D."/>
            <person name="Flint H.J."/>
            <person name="Aminov R.I."/>
        </authorList>
    </citation>
    <scope>NUCLEOTIDE SEQUENCE [LARGE SCALE GENOMIC DNA]</scope>
    <source>
        <strain evidence="3">DSM 16839 / JCM 17582 / NCIMB 14029 / A2-183</strain>
    </source>
</reference>
<dbReference type="Pfam" id="PF00583">
    <property type="entry name" value="Acetyltransf_1"/>
    <property type="match status" value="1"/>
</dbReference>
<dbReference type="BioCyc" id="RHOM585394:G1H02-2574-MONOMER"/>
<dbReference type="InterPro" id="IPR000182">
    <property type="entry name" value="GNAT_dom"/>
</dbReference>
<dbReference type="OrthoDB" id="119498at2"/>
<name>G2T492_ROSHA</name>
<dbReference type="EMBL" id="CP003040">
    <property type="protein sequence ID" value="AEN97697.1"/>
    <property type="molecule type" value="Genomic_DNA"/>
</dbReference>
<evidence type="ECO:0000313" key="3">
    <source>
        <dbReference type="Proteomes" id="UP000008178"/>
    </source>
</evidence>
<dbReference type="AlphaFoldDB" id="G2T492"/>
<accession>G2T492</accession>
<dbReference type="HOGENOM" id="CLU_013985_35_2_9"/>
<dbReference type="InterPro" id="IPR016181">
    <property type="entry name" value="Acyl_CoA_acyltransferase"/>
</dbReference>
<sequence length="164" mass="19141">MKEIYEYKKATIEDINELVRTRIIVLRAANKLSDDVDMSLVEKESYEYYKRTLENGEHIAYLVYDNETFIGAGGVSFYQVMPTYHNPTGKKAYIMNMYTASEYRRQGIAFHTLDLLVKDVRKQGVSQIALEATEMGRPLYEKYGFVKMEDEMELKLKHSYVCSN</sequence>
<gene>
    <name evidence="2" type="ordered locus">RHOM_12945</name>
</gene>
<dbReference type="SUPFAM" id="SSF55729">
    <property type="entry name" value="Acyl-CoA N-acyltransferases (Nat)"/>
    <property type="match status" value="1"/>
</dbReference>
<organism evidence="2 3">
    <name type="scientific">Roseburia hominis (strain DSM 16839 / JCM 17582 / NCIMB 14029 / A2-183)</name>
    <dbReference type="NCBI Taxonomy" id="585394"/>
    <lineage>
        <taxon>Bacteria</taxon>
        <taxon>Bacillati</taxon>
        <taxon>Bacillota</taxon>
        <taxon>Clostridia</taxon>
        <taxon>Lachnospirales</taxon>
        <taxon>Lachnospiraceae</taxon>
        <taxon>Roseburia</taxon>
    </lineage>
</organism>
<protein>
    <recommendedName>
        <fullName evidence="1">N-acetyltransferase domain-containing protein</fullName>
    </recommendedName>
</protein>
<dbReference type="CDD" id="cd04301">
    <property type="entry name" value="NAT_SF"/>
    <property type="match status" value="1"/>
</dbReference>
<dbReference type="RefSeq" id="WP_014080703.1">
    <property type="nucleotide sequence ID" value="NC_015977.1"/>
</dbReference>
<dbReference type="GO" id="GO:0016747">
    <property type="term" value="F:acyltransferase activity, transferring groups other than amino-acyl groups"/>
    <property type="evidence" value="ECO:0007669"/>
    <property type="project" value="InterPro"/>
</dbReference>
<dbReference type="eggNOG" id="COG0456">
    <property type="taxonomic scope" value="Bacteria"/>
</dbReference>
<evidence type="ECO:0000313" key="2">
    <source>
        <dbReference type="EMBL" id="AEN97697.1"/>
    </source>
</evidence>
<keyword evidence="3" id="KW-1185">Reference proteome</keyword>
<dbReference type="Gene3D" id="3.40.630.30">
    <property type="match status" value="1"/>
</dbReference>
<evidence type="ECO:0000259" key="1">
    <source>
        <dbReference type="PROSITE" id="PS51186"/>
    </source>
</evidence>
<dbReference type="STRING" id="585394.RHOM_12945"/>
<dbReference type="KEGG" id="rho:RHOM_12945"/>
<feature type="domain" description="N-acetyltransferase" evidence="1">
    <location>
        <begin position="5"/>
        <end position="164"/>
    </location>
</feature>
<proteinExistence type="predicted"/>
<dbReference type="PROSITE" id="PS51186">
    <property type="entry name" value="GNAT"/>
    <property type="match status" value="1"/>
</dbReference>
<dbReference type="Proteomes" id="UP000008178">
    <property type="component" value="Chromosome"/>
</dbReference>
<dbReference type="GeneID" id="93724309"/>